<dbReference type="SUPFAM" id="SSF69279">
    <property type="entry name" value="Phage tail proteins"/>
    <property type="match status" value="1"/>
</dbReference>
<proteinExistence type="predicted"/>
<dbReference type="EMBL" id="BK032557">
    <property type="protein sequence ID" value="DAF47664.1"/>
    <property type="molecule type" value="Genomic_DNA"/>
</dbReference>
<sequence>MQQPLQPQFKIRVYPTGSYPGTGDTFSKKGNRYDAATFDTFMDIETCVSYGVTYSEEASMINRLSFTVDKHADILLQRFYIGMWVVLYGGYYSQDGSGVRKIFSGTITRINASFPDNGAIKFSVECLGYGFNQMGKDTFKNYVYPDKNSERSFVKGKSSISLANLVRGIAETNNLLVGEISLPKESSTVEFTERKPRYQKNMSDWAFLLHLATSYGCSLWTENHDGKEYIYFVDINKAANTINDQISFVYPLKSEKIPNAAKASPVDRSVTSLLGSEIQSFPDSTWNRPRILRDVTVTEDIAQATAVVRTSVNIDMGTGDAKETISEIRNEDGKQVIYQYELDEARVEYIHRTNPELADRIRSQGATSMEWRSNSSAKEETDPRYAAYYYKQTKIVDAEVAVFDRAFFGIEIEATCNMDLDIRSQRSYSIRGISRYNSSNNTGRYFLRGLKHVWDSDGTHTELSFIR</sequence>
<evidence type="ECO:0000313" key="1">
    <source>
        <dbReference type="EMBL" id="DAF47664.1"/>
    </source>
</evidence>
<organism evidence="1">
    <name type="scientific">Myoviridae sp. ctByu2</name>
    <dbReference type="NCBI Taxonomy" id="2827668"/>
    <lineage>
        <taxon>Viruses</taxon>
        <taxon>Duplodnaviria</taxon>
        <taxon>Heunggongvirae</taxon>
        <taxon>Uroviricota</taxon>
        <taxon>Caudoviricetes</taxon>
    </lineage>
</organism>
<name>A0A8S5S9S4_9CAUD</name>
<accession>A0A8S5S9S4</accession>
<reference evidence="1" key="1">
    <citation type="journal article" date="2021" name="Proc. Natl. Acad. Sci. U.S.A.">
        <title>A Catalog of Tens of Thousands of Viruses from Human Metagenomes Reveals Hidden Associations with Chronic Diseases.</title>
        <authorList>
            <person name="Tisza M.J."/>
            <person name="Buck C.B."/>
        </authorList>
    </citation>
    <scope>NUCLEOTIDE SEQUENCE</scope>
    <source>
        <strain evidence="1">CtByu2</strain>
    </source>
</reference>
<protein>
    <recommendedName>
        <fullName evidence="2">Tail protein</fullName>
    </recommendedName>
</protein>
<evidence type="ECO:0008006" key="2">
    <source>
        <dbReference type="Google" id="ProtNLM"/>
    </source>
</evidence>